<dbReference type="GO" id="GO:0009055">
    <property type="term" value="F:electron transfer activity"/>
    <property type="evidence" value="ECO:0007669"/>
    <property type="project" value="InterPro"/>
</dbReference>
<dbReference type="PROSITE" id="PS51007">
    <property type="entry name" value="CYTC"/>
    <property type="match status" value="1"/>
</dbReference>
<dbReference type="Pfam" id="PF07583">
    <property type="entry name" value="PSCyt2"/>
    <property type="match status" value="1"/>
</dbReference>
<sequence>MGIRQTGHAGPGGTSILAEVSRSSPSRPWSLLLTVFVASAVVADSLGQDPLGQDALEHFENHVRPVFVEHCVKCHGGETPKGGLSLDTAIGIRRGAMGVPIVLAGDVDASPLIEAIRHDDPLFAMPPSGKLPDDAIAALERWVEMGAVFPDDHQVEASDLVPWNLVPPAELPAAILERADSEGNGAQRDWIDVALEARLEAAGIEPSPPASKESWLRRVTFDLSGLPPTPEEWRAYMATDGDRASRAAVVDRLLASPAHAERWARRWLDLVRYAESRAHEFDYSIPNAFQYRDYVIRAFEADVPYDRFITELLAGDLVTEPRLDPTGAFDESILGTGAWFLGEAVHSPVELRADQCGRIAHQVEVLSKSVLAMGVACARCHDHKFDPISAEDYHAFAGFALSTGARQMRFETDRQNRALASELHAFLEEIQPRSTAAVASALEAEAEGLATLLVRQAGAVENGALDRRELTWSELLRRDTEGAAGSPVTWFLDPPTLEPDSEGQGASPPFVRTLVDFGQLEEHRWITNGPGFGPGPLAPGAIVLDLEDDDRAGAGATAGAVAVVRSIVREGSAVAHPLWNGLQLRSDAMGSSGGSMDWQQAGRTILSPTFESEHGRVAYLVRGQARVLMVVDGYRMVAGPLHAGVIASIDTGDGWAWIEQNVPTAAGQRAHLEWTAQGDEAFEIVRLVDLAPEGPLPVLAAEQDWWSDAAASGDLDWSTPEARADWLENAVRDASRLVRSGGVPGRSLSDGERAMLLNLADDLVRHHPLVRDRIADALGGEAVRIADLRDRRALVSGLAPAAIDLDGRDERVLQRGDWRAPGAAAPRRAPSALRTSEEPLSVDGEGSGRLEFARALLESPSKTLQRVWVNRLWQALFTVGLVSTPDDFGAMGSKPSHPEILDQLALDFERDGWSTRRILRRLALSEAYARSTDPSETCRERDPENVLLSRMHVRRLEAEEIRDGMLAASEELDPARFGPSIPVHLSDFMSGRGRPRESGPLDGARRRSIYLEIRRNFPNPFLTAFDWPTPATCRGRRSSSNVPAQALALLNDPFVEDRARYLGEGFVKDQGDAAAEPPEETPRLETLWIRVLGRRPDGGERESALAYLDASSDAREAWVDLAHVLFNVKDFLFLR</sequence>
<evidence type="ECO:0000313" key="8">
    <source>
        <dbReference type="Proteomes" id="UP000320390"/>
    </source>
</evidence>
<protein>
    <submittedName>
        <fullName evidence="7">Planctomycete cytochrome C</fullName>
    </submittedName>
</protein>
<name>A0A518EVL4_9BACT</name>
<feature type="region of interest" description="Disordered" evidence="5">
    <location>
        <begin position="817"/>
        <end position="845"/>
    </location>
</feature>
<keyword evidence="3 4" id="KW-0408">Iron</keyword>
<gene>
    <name evidence="7" type="ORF">Poly30_36630</name>
</gene>
<keyword evidence="8" id="KW-1185">Reference proteome</keyword>
<dbReference type="GO" id="GO:0046872">
    <property type="term" value="F:metal ion binding"/>
    <property type="evidence" value="ECO:0007669"/>
    <property type="project" value="UniProtKB-KW"/>
</dbReference>
<dbReference type="InterPro" id="IPR011429">
    <property type="entry name" value="Cyt_c_Planctomycete-type"/>
</dbReference>
<dbReference type="Pfam" id="PF07587">
    <property type="entry name" value="PSD1"/>
    <property type="match status" value="1"/>
</dbReference>
<feature type="domain" description="Cytochrome c" evidence="6">
    <location>
        <begin position="47"/>
        <end position="147"/>
    </location>
</feature>
<dbReference type="InterPro" id="IPR036909">
    <property type="entry name" value="Cyt_c-like_dom_sf"/>
</dbReference>
<keyword evidence="2 4" id="KW-0479">Metal-binding</keyword>
<dbReference type="SUPFAM" id="SSF46626">
    <property type="entry name" value="Cytochrome c"/>
    <property type="match status" value="1"/>
</dbReference>
<dbReference type="AlphaFoldDB" id="A0A518EVL4"/>
<dbReference type="PANTHER" id="PTHR35889:SF3">
    <property type="entry name" value="F-BOX DOMAIN-CONTAINING PROTEIN"/>
    <property type="match status" value="1"/>
</dbReference>
<evidence type="ECO:0000259" key="6">
    <source>
        <dbReference type="PROSITE" id="PS51007"/>
    </source>
</evidence>
<evidence type="ECO:0000256" key="1">
    <source>
        <dbReference type="ARBA" id="ARBA00022617"/>
    </source>
</evidence>
<reference evidence="7 8" key="1">
    <citation type="submission" date="2019-02" db="EMBL/GenBank/DDBJ databases">
        <title>Deep-cultivation of Planctomycetes and their phenomic and genomic characterization uncovers novel biology.</title>
        <authorList>
            <person name="Wiegand S."/>
            <person name="Jogler M."/>
            <person name="Boedeker C."/>
            <person name="Pinto D."/>
            <person name="Vollmers J."/>
            <person name="Rivas-Marin E."/>
            <person name="Kohn T."/>
            <person name="Peeters S.H."/>
            <person name="Heuer A."/>
            <person name="Rast P."/>
            <person name="Oberbeckmann S."/>
            <person name="Bunk B."/>
            <person name="Jeske O."/>
            <person name="Meyerdierks A."/>
            <person name="Storesund J.E."/>
            <person name="Kallscheuer N."/>
            <person name="Luecker S."/>
            <person name="Lage O.M."/>
            <person name="Pohl T."/>
            <person name="Merkel B.J."/>
            <person name="Hornburger P."/>
            <person name="Mueller R.-W."/>
            <person name="Bruemmer F."/>
            <person name="Labrenz M."/>
            <person name="Spormann A.M."/>
            <person name="Op den Camp H."/>
            <person name="Overmann J."/>
            <person name="Amann R."/>
            <person name="Jetten M.S.M."/>
            <person name="Mascher T."/>
            <person name="Medema M.H."/>
            <person name="Devos D.P."/>
            <person name="Kaster A.-K."/>
            <person name="Ovreas L."/>
            <person name="Rohde M."/>
            <person name="Galperin M.Y."/>
            <person name="Jogler C."/>
        </authorList>
    </citation>
    <scope>NUCLEOTIDE SEQUENCE [LARGE SCALE GENOMIC DNA]</scope>
    <source>
        <strain evidence="7 8">Poly30</strain>
    </source>
</reference>
<proteinExistence type="predicted"/>
<evidence type="ECO:0000313" key="7">
    <source>
        <dbReference type="EMBL" id="QDV08127.1"/>
    </source>
</evidence>
<dbReference type="Proteomes" id="UP000320390">
    <property type="component" value="Chromosome"/>
</dbReference>
<evidence type="ECO:0000256" key="5">
    <source>
        <dbReference type="SAM" id="MobiDB-lite"/>
    </source>
</evidence>
<evidence type="ECO:0000256" key="4">
    <source>
        <dbReference type="PROSITE-ProRule" id="PRU00433"/>
    </source>
</evidence>
<feature type="region of interest" description="Disordered" evidence="5">
    <location>
        <begin position="1"/>
        <end position="20"/>
    </location>
</feature>
<dbReference type="InterPro" id="IPR011444">
    <property type="entry name" value="DUF1549"/>
</dbReference>
<dbReference type="PANTHER" id="PTHR35889">
    <property type="entry name" value="CYCLOINULO-OLIGOSACCHARIDE FRUCTANOTRANSFERASE-RELATED"/>
    <property type="match status" value="1"/>
</dbReference>
<evidence type="ECO:0000256" key="3">
    <source>
        <dbReference type="ARBA" id="ARBA00023004"/>
    </source>
</evidence>
<dbReference type="Pfam" id="PF07635">
    <property type="entry name" value="PSCyt1"/>
    <property type="match status" value="1"/>
</dbReference>
<evidence type="ECO:0000256" key="2">
    <source>
        <dbReference type="ARBA" id="ARBA00022723"/>
    </source>
</evidence>
<accession>A0A518EVL4</accession>
<dbReference type="EMBL" id="CP036434">
    <property type="protein sequence ID" value="QDV08127.1"/>
    <property type="molecule type" value="Genomic_DNA"/>
</dbReference>
<dbReference type="OrthoDB" id="127107at2"/>
<organism evidence="7 8">
    <name type="scientific">Saltatorellus ferox</name>
    <dbReference type="NCBI Taxonomy" id="2528018"/>
    <lineage>
        <taxon>Bacteria</taxon>
        <taxon>Pseudomonadati</taxon>
        <taxon>Planctomycetota</taxon>
        <taxon>Planctomycetia</taxon>
        <taxon>Planctomycetia incertae sedis</taxon>
        <taxon>Saltatorellus</taxon>
    </lineage>
</organism>
<dbReference type="InterPro" id="IPR009056">
    <property type="entry name" value="Cyt_c-like_dom"/>
</dbReference>
<feature type="compositionally biased region" description="Low complexity" evidence="5">
    <location>
        <begin position="819"/>
        <end position="832"/>
    </location>
</feature>
<keyword evidence="1 4" id="KW-0349">Heme</keyword>
<dbReference type="GO" id="GO:0020037">
    <property type="term" value="F:heme binding"/>
    <property type="evidence" value="ECO:0007669"/>
    <property type="project" value="InterPro"/>
</dbReference>
<dbReference type="InterPro" id="IPR022655">
    <property type="entry name" value="DUF1553"/>
</dbReference>